<sequence>MKRYILIAIVLLGTALMPGCKKYLQYTPADTRFLIDMPSIKQTLASYLYNFQRNAKFVGDAPGPWLRDCYYSSTYFEYADVWSFSNLDAKSTALTENEKRLAGRIKLNNPEWASHYAIVGFMNLIIAEGLKTKDNEEMKNYVVGEALIHRAFSLFKLLQYYSPVDDPALGIPINTSIDTNYKDLDLSRKSQKEVFDRIIKDLTDAESRINKTLPRASYNILYNYDVIYRLLAQTYHWYASTTGSNEYWAQAAKYADLAINDQKAAAGALPQDLATLKRLCFTASFVTGTISTEGYPESIFNMNEMSTEFSINYGYKFDLWNSLYKDNDLRKRAWFLASNKQTTPIADLTPTDLNPVANKLASLSIYRKFPAFRLSEQYLIWIEALAHTDFDKAKTVLKTWQSRRYSGNASDYYTPGSVHDLVNEVLKERKREFILEGDMIWLDMKRTHTSETRVVQGKQFELVGNDWKYQFMIPASETEKNPGIKQNPGWSDVIVIP</sequence>
<dbReference type="Pfam" id="PF07980">
    <property type="entry name" value="SusD_RagB"/>
    <property type="match status" value="1"/>
</dbReference>
<evidence type="ECO:0000313" key="9">
    <source>
        <dbReference type="Proteomes" id="UP000192756"/>
    </source>
</evidence>
<dbReference type="SUPFAM" id="SSF48452">
    <property type="entry name" value="TPR-like"/>
    <property type="match status" value="1"/>
</dbReference>
<feature type="domain" description="RagB/SusD" evidence="6">
    <location>
        <begin position="368"/>
        <end position="490"/>
    </location>
</feature>
<gene>
    <name evidence="8" type="ORF">SAMN04488524_3116</name>
</gene>
<reference evidence="9" key="1">
    <citation type="submission" date="2017-04" db="EMBL/GenBank/DDBJ databases">
        <authorList>
            <person name="Varghese N."/>
            <person name="Submissions S."/>
        </authorList>
    </citation>
    <scope>NUCLEOTIDE SEQUENCE [LARGE SCALE GENOMIC DNA]</scope>
    <source>
        <strain evidence="9">DSM 12126</strain>
    </source>
</reference>
<feature type="domain" description="SusD-like N-terminal" evidence="7">
    <location>
        <begin position="72"/>
        <end position="212"/>
    </location>
</feature>
<accession>A0A1W2CQW4</accession>
<name>A0A1W2CQW4_9SPHI</name>
<evidence type="ECO:0000256" key="5">
    <source>
        <dbReference type="ARBA" id="ARBA00023237"/>
    </source>
</evidence>
<dbReference type="InterPro" id="IPR012944">
    <property type="entry name" value="SusD_RagB_dom"/>
</dbReference>
<dbReference type="RefSeq" id="WP_084239932.1">
    <property type="nucleotide sequence ID" value="NZ_FWXT01000002.1"/>
</dbReference>
<protein>
    <submittedName>
        <fullName evidence="8">SusD family protein</fullName>
    </submittedName>
</protein>
<dbReference type="EMBL" id="FWXT01000002">
    <property type="protein sequence ID" value="SMC87609.1"/>
    <property type="molecule type" value="Genomic_DNA"/>
</dbReference>
<evidence type="ECO:0000313" key="8">
    <source>
        <dbReference type="EMBL" id="SMC87609.1"/>
    </source>
</evidence>
<dbReference type="GO" id="GO:0009279">
    <property type="term" value="C:cell outer membrane"/>
    <property type="evidence" value="ECO:0007669"/>
    <property type="project" value="UniProtKB-SubCell"/>
</dbReference>
<evidence type="ECO:0000259" key="7">
    <source>
        <dbReference type="Pfam" id="PF14322"/>
    </source>
</evidence>
<dbReference type="InterPro" id="IPR011990">
    <property type="entry name" value="TPR-like_helical_dom_sf"/>
</dbReference>
<evidence type="ECO:0000256" key="3">
    <source>
        <dbReference type="ARBA" id="ARBA00022729"/>
    </source>
</evidence>
<dbReference type="AlphaFoldDB" id="A0A1W2CQW4"/>
<dbReference type="STRING" id="151894.SAMN04488524_3116"/>
<proteinExistence type="inferred from homology"/>
<evidence type="ECO:0000259" key="6">
    <source>
        <dbReference type="Pfam" id="PF07980"/>
    </source>
</evidence>
<keyword evidence="5" id="KW-0998">Cell outer membrane</keyword>
<dbReference type="InterPro" id="IPR033985">
    <property type="entry name" value="SusD-like_N"/>
</dbReference>
<comment type="subcellular location">
    <subcellularLocation>
        <location evidence="1">Cell outer membrane</location>
    </subcellularLocation>
</comment>
<keyword evidence="3" id="KW-0732">Signal</keyword>
<dbReference type="Proteomes" id="UP000192756">
    <property type="component" value="Unassembled WGS sequence"/>
</dbReference>
<evidence type="ECO:0000256" key="1">
    <source>
        <dbReference type="ARBA" id="ARBA00004442"/>
    </source>
</evidence>
<dbReference type="Pfam" id="PF14322">
    <property type="entry name" value="SusD-like_3"/>
    <property type="match status" value="1"/>
</dbReference>
<comment type="similarity">
    <text evidence="2">Belongs to the SusD family.</text>
</comment>
<keyword evidence="9" id="KW-1185">Reference proteome</keyword>
<dbReference type="OrthoDB" id="5694214at2"/>
<dbReference type="Gene3D" id="1.25.40.390">
    <property type="match status" value="1"/>
</dbReference>
<evidence type="ECO:0000256" key="2">
    <source>
        <dbReference type="ARBA" id="ARBA00006275"/>
    </source>
</evidence>
<evidence type="ECO:0000256" key="4">
    <source>
        <dbReference type="ARBA" id="ARBA00023136"/>
    </source>
</evidence>
<organism evidence="8 9">
    <name type="scientific">Pedobacter africanus</name>
    <dbReference type="NCBI Taxonomy" id="151894"/>
    <lineage>
        <taxon>Bacteria</taxon>
        <taxon>Pseudomonadati</taxon>
        <taxon>Bacteroidota</taxon>
        <taxon>Sphingobacteriia</taxon>
        <taxon>Sphingobacteriales</taxon>
        <taxon>Sphingobacteriaceae</taxon>
        <taxon>Pedobacter</taxon>
    </lineage>
</organism>
<keyword evidence="4" id="KW-0472">Membrane</keyword>